<sequence>METSPASSKTQSISNGVVFSFTDSGAPPNSTDYTTVLLLHGAGFNGYIFNKLHSYAHSFNLRTIALNRRDYAGSTPLTSAELVAMSSGQKSFLDDLRAELVEFLKEFIEKERIPPIALDKNSGGLAIVGWSLGAQIVLSLISDAEDAFVEQYLKSIILFDPPYTTFGYTLPLDTTNYVPWLDPANDTLDAMLQSYVTWTCSYFDHGRLTSDAKSRPSIHDLDKRNKGEKVTVLTEDDLEKCMELRPLMREAAMTSPPMQSGFSHLAQQILFPETPSARAATKVPITYLGTSQTIWISAWAEIETKRRYAEYRNKMKDSGKVIRFVRMDGENHFVHWDQPKAFLETLVNIVCT</sequence>
<evidence type="ECO:0000259" key="1">
    <source>
        <dbReference type="Pfam" id="PF12697"/>
    </source>
</evidence>
<evidence type="ECO:0000313" key="2">
    <source>
        <dbReference type="EMBL" id="KAF9072192.1"/>
    </source>
</evidence>
<name>A0A9P5Q152_9AGAR</name>
<accession>A0A9P5Q152</accession>
<feature type="domain" description="AB hydrolase-1" evidence="1">
    <location>
        <begin position="36"/>
        <end position="344"/>
    </location>
</feature>
<keyword evidence="3" id="KW-1185">Reference proteome</keyword>
<dbReference type="InterPro" id="IPR000073">
    <property type="entry name" value="AB_hydrolase_1"/>
</dbReference>
<dbReference type="Pfam" id="PF12697">
    <property type="entry name" value="Abhydrolase_6"/>
    <property type="match status" value="1"/>
</dbReference>
<dbReference type="AlphaFoldDB" id="A0A9P5Q152"/>
<dbReference type="GO" id="GO:0016787">
    <property type="term" value="F:hydrolase activity"/>
    <property type="evidence" value="ECO:0007669"/>
    <property type="project" value="UniProtKB-KW"/>
</dbReference>
<dbReference type="Gene3D" id="3.40.50.1820">
    <property type="entry name" value="alpha/beta hydrolase"/>
    <property type="match status" value="1"/>
</dbReference>
<dbReference type="OrthoDB" id="5311491at2759"/>
<protein>
    <submittedName>
        <fullName evidence="2">Alpha/Beta hydrolase protein</fullName>
    </submittedName>
</protein>
<proteinExistence type="predicted"/>
<reference evidence="2" key="1">
    <citation type="submission" date="2020-11" db="EMBL/GenBank/DDBJ databases">
        <authorList>
            <consortium name="DOE Joint Genome Institute"/>
            <person name="Ahrendt S."/>
            <person name="Riley R."/>
            <person name="Andreopoulos W."/>
            <person name="Labutti K."/>
            <person name="Pangilinan J."/>
            <person name="Ruiz-Duenas F.J."/>
            <person name="Barrasa J.M."/>
            <person name="Sanchez-Garcia M."/>
            <person name="Camarero S."/>
            <person name="Miyauchi S."/>
            <person name="Serrano A."/>
            <person name="Linde D."/>
            <person name="Babiker R."/>
            <person name="Drula E."/>
            <person name="Ayuso-Fernandez I."/>
            <person name="Pacheco R."/>
            <person name="Padilla G."/>
            <person name="Ferreira P."/>
            <person name="Barriuso J."/>
            <person name="Kellner H."/>
            <person name="Castanera R."/>
            <person name="Alfaro M."/>
            <person name="Ramirez L."/>
            <person name="Pisabarro A.G."/>
            <person name="Kuo A."/>
            <person name="Tritt A."/>
            <person name="Lipzen A."/>
            <person name="He G."/>
            <person name="Yan M."/>
            <person name="Ng V."/>
            <person name="Cullen D."/>
            <person name="Martin F."/>
            <person name="Rosso M.-N."/>
            <person name="Henrissat B."/>
            <person name="Hibbett D."/>
            <person name="Martinez A.T."/>
            <person name="Grigoriev I.V."/>
        </authorList>
    </citation>
    <scope>NUCLEOTIDE SEQUENCE</scope>
    <source>
        <strain evidence="2">AH 40177</strain>
    </source>
</reference>
<gene>
    <name evidence="2" type="ORF">BDP27DRAFT_1290684</name>
</gene>
<dbReference type="InterPro" id="IPR029058">
    <property type="entry name" value="AB_hydrolase_fold"/>
</dbReference>
<dbReference type="EMBL" id="JADNRY010000026">
    <property type="protein sequence ID" value="KAF9072192.1"/>
    <property type="molecule type" value="Genomic_DNA"/>
</dbReference>
<evidence type="ECO:0000313" key="3">
    <source>
        <dbReference type="Proteomes" id="UP000772434"/>
    </source>
</evidence>
<organism evidence="2 3">
    <name type="scientific">Rhodocollybia butyracea</name>
    <dbReference type="NCBI Taxonomy" id="206335"/>
    <lineage>
        <taxon>Eukaryota</taxon>
        <taxon>Fungi</taxon>
        <taxon>Dikarya</taxon>
        <taxon>Basidiomycota</taxon>
        <taxon>Agaricomycotina</taxon>
        <taxon>Agaricomycetes</taxon>
        <taxon>Agaricomycetidae</taxon>
        <taxon>Agaricales</taxon>
        <taxon>Marasmiineae</taxon>
        <taxon>Omphalotaceae</taxon>
        <taxon>Rhodocollybia</taxon>
    </lineage>
</organism>
<keyword evidence="2" id="KW-0378">Hydrolase</keyword>
<dbReference type="Proteomes" id="UP000772434">
    <property type="component" value="Unassembled WGS sequence"/>
</dbReference>
<dbReference type="SUPFAM" id="SSF53474">
    <property type="entry name" value="alpha/beta-Hydrolases"/>
    <property type="match status" value="1"/>
</dbReference>
<comment type="caution">
    <text evidence="2">The sequence shown here is derived from an EMBL/GenBank/DDBJ whole genome shotgun (WGS) entry which is preliminary data.</text>
</comment>